<feature type="compositionally biased region" description="Basic and acidic residues" evidence="1">
    <location>
        <begin position="96"/>
        <end position="112"/>
    </location>
</feature>
<evidence type="ECO:0000256" key="1">
    <source>
        <dbReference type="SAM" id="MobiDB-lite"/>
    </source>
</evidence>
<feature type="compositionally biased region" description="Basic and acidic residues" evidence="1">
    <location>
        <begin position="63"/>
        <end position="76"/>
    </location>
</feature>
<dbReference type="EMBL" id="BSRX01000051">
    <property type="protein sequence ID" value="GLW58373.1"/>
    <property type="molecule type" value="Genomic_DNA"/>
</dbReference>
<feature type="compositionally biased region" description="Basic and acidic residues" evidence="1">
    <location>
        <begin position="32"/>
        <end position="52"/>
    </location>
</feature>
<feature type="region of interest" description="Disordered" evidence="1">
    <location>
        <begin position="23"/>
        <end position="112"/>
    </location>
</feature>
<gene>
    <name evidence="2" type="ORF">Kpho01_63840</name>
</gene>
<dbReference type="Proteomes" id="UP001165143">
    <property type="component" value="Unassembled WGS sequence"/>
</dbReference>
<name>A0A9W6PP12_9ACTN</name>
<evidence type="ECO:0000313" key="3">
    <source>
        <dbReference type="Proteomes" id="UP001165143"/>
    </source>
</evidence>
<proteinExistence type="predicted"/>
<sequence>MAWQFVDAVLDGTGVGSQRLQPVGVAQQARHTVADEVDGRPVAAREERRDVGDQAGAAPAEPAEDRDRHPRGEHRIGRAALPDPSAALRVRAARPRAADGRRDCVAPRDDPMSTRRAMDRICLAKSSIERIWVIS</sequence>
<organism evidence="2 3">
    <name type="scientific">Kitasatospora phosalacinea</name>
    <dbReference type="NCBI Taxonomy" id="2065"/>
    <lineage>
        <taxon>Bacteria</taxon>
        <taxon>Bacillati</taxon>
        <taxon>Actinomycetota</taxon>
        <taxon>Actinomycetes</taxon>
        <taxon>Kitasatosporales</taxon>
        <taxon>Streptomycetaceae</taxon>
        <taxon>Kitasatospora</taxon>
    </lineage>
</organism>
<comment type="caution">
    <text evidence="2">The sequence shown here is derived from an EMBL/GenBank/DDBJ whole genome shotgun (WGS) entry which is preliminary data.</text>
</comment>
<reference evidence="2" key="1">
    <citation type="submission" date="2023-02" db="EMBL/GenBank/DDBJ databases">
        <title>Kitasatospora phosalacinea NBRC 14362.</title>
        <authorList>
            <person name="Ichikawa N."/>
            <person name="Sato H."/>
            <person name="Tonouchi N."/>
        </authorList>
    </citation>
    <scope>NUCLEOTIDE SEQUENCE</scope>
    <source>
        <strain evidence="2">NBRC 14362</strain>
    </source>
</reference>
<dbReference type="AlphaFoldDB" id="A0A9W6PP12"/>
<evidence type="ECO:0000313" key="2">
    <source>
        <dbReference type="EMBL" id="GLW58373.1"/>
    </source>
</evidence>
<protein>
    <submittedName>
        <fullName evidence="2">Uncharacterized protein</fullName>
    </submittedName>
</protein>
<accession>A0A9W6PP12</accession>